<keyword evidence="3" id="KW-1185">Reference proteome</keyword>
<dbReference type="PANTHER" id="PTHR23278:SF19">
    <property type="entry name" value="OBSCURIN"/>
    <property type="match status" value="1"/>
</dbReference>
<dbReference type="InterPro" id="IPR013783">
    <property type="entry name" value="Ig-like_fold"/>
</dbReference>
<dbReference type="EMBL" id="SEYY01024662">
    <property type="protein sequence ID" value="KAB7493962.1"/>
    <property type="molecule type" value="Genomic_DNA"/>
</dbReference>
<dbReference type="Pfam" id="PF00047">
    <property type="entry name" value="ig"/>
    <property type="match status" value="1"/>
</dbReference>
<dbReference type="InterPro" id="IPR013151">
    <property type="entry name" value="Immunoglobulin_dom"/>
</dbReference>
<reference evidence="2 3" key="1">
    <citation type="journal article" date="2019" name="PLoS Biol.">
        <title>Sex chromosomes control vertical transmission of feminizing Wolbachia symbionts in an isopod.</title>
        <authorList>
            <person name="Becking T."/>
            <person name="Chebbi M.A."/>
            <person name="Giraud I."/>
            <person name="Moumen B."/>
            <person name="Laverre T."/>
            <person name="Caubet Y."/>
            <person name="Peccoud J."/>
            <person name="Gilbert C."/>
            <person name="Cordaux R."/>
        </authorList>
    </citation>
    <scope>NUCLEOTIDE SEQUENCE [LARGE SCALE GENOMIC DNA]</scope>
    <source>
        <strain evidence="2">ANa2</strain>
        <tissue evidence="2">Whole body excluding digestive tract and cuticle</tissue>
    </source>
</reference>
<dbReference type="AlphaFoldDB" id="A0A5N5SJF3"/>
<comment type="caution">
    <text evidence="2">The sequence shown here is derived from an EMBL/GenBank/DDBJ whole genome shotgun (WGS) entry which is preliminary data.</text>
</comment>
<dbReference type="OrthoDB" id="8825892at2759"/>
<dbReference type="PANTHER" id="PTHR23278">
    <property type="entry name" value="SIDESTEP PROTEIN"/>
    <property type="match status" value="1"/>
</dbReference>
<evidence type="ECO:0000259" key="1">
    <source>
        <dbReference type="PROSITE" id="PS50835"/>
    </source>
</evidence>
<dbReference type="SUPFAM" id="SSF48726">
    <property type="entry name" value="Immunoglobulin"/>
    <property type="match status" value="2"/>
</dbReference>
<evidence type="ECO:0000313" key="2">
    <source>
        <dbReference type="EMBL" id="KAB7493962.1"/>
    </source>
</evidence>
<organism evidence="2 3">
    <name type="scientific">Armadillidium nasatum</name>
    <dbReference type="NCBI Taxonomy" id="96803"/>
    <lineage>
        <taxon>Eukaryota</taxon>
        <taxon>Metazoa</taxon>
        <taxon>Ecdysozoa</taxon>
        <taxon>Arthropoda</taxon>
        <taxon>Crustacea</taxon>
        <taxon>Multicrustacea</taxon>
        <taxon>Malacostraca</taxon>
        <taxon>Eumalacostraca</taxon>
        <taxon>Peracarida</taxon>
        <taxon>Isopoda</taxon>
        <taxon>Oniscidea</taxon>
        <taxon>Crinocheta</taxon>
        <taxon>Armadillidiidae</taxon>
        <taxon>Armadillidium</taxon>
    </lineage>
</organism>
<dbReference type="CDD" id="cd00096">
    <property type="entry name" value="Ig"/>
    <property type="match status" value="1"/>
</dbReference>
<feature type="domain" description="Ig-like" evidence="1">
    <location>
        <begin position="108"/>
        <end position="208"/>
    </location>
</feature>
<dbReference type="InterPro" id="IPR007110">
    <property type="entry name" value="Ig-like_dom"/>
</dbReference>
<dbReference type="Proteomes" id="UP000326759">
    <property type="component" value="Unassembled WGS sequence"/>
</dbReference>
<dbReference type="Gene3D" id="2.60.40.10">
    <property type="entry name" value="Immunoglobulins"/>
    <property type="match status" value="2"/>
</dbReference>
<gene>
    <name evidence="2" type="ORF">Anas_05817</name>
</gene>
<protein>
    <recommendedName>
        <fullName evidence="1">Ig-like domain-containing protein</fullName>
    </recommendedName>
</protein>
<dbReference type="InterPro" id="IPR036179">
    <property type="entry name" value="Ig-like_dom_sf"/>
</dbReference>
<name>A0A5N5SJF3_9CRUS</name>
<proteinExistence type="predicted"/>
<accession>A0A5N5SJF3</accession>
<evidence type="ECO:0000313" key="3">
    <source>
        <dbReference type="Proteomes" id="UP000326759"/>
    </source>
</evidence>
<sequence>MNLNVLFKDSKNGFGPPGSVILILGPKDERNGFRSFNLDSRDSSLYSAYHWCDPELEDRVDMQVDYGNQGLLLHRIRSSDEGLYRCRVDFKASPTRNSRVRLDVIEPPRHMLITSKWKDERVVSKVAGPFPEGAEVLLSCQVMGGKPSPKVTWWHEGSMLDDVTETRTNQMTRNSLQLPPMTRDDLLKNLTCQAVNSNLTSPLSSTVSVDLAYAIHSLWILDIDK</sequence>
<dbReference type="PROSITE" id="PS50835">
    <property type="entry name" value="IG_LIKE"/>
    <property type="match status" value="1"/>
</dbReference>